<dbReference type="InterPro" id="IPR036291">
    <property type="entry name" value="NAD(P)-bd_dom_sf"/>
</dbReference>
<dbReference type="CDD" id="cd05271">
    <property type="entry name" value="NDUFA9_like_SDR_a"/>
    <property type="match status" value="1"/>
</dbReference>
<keyword evidence="3" id="KW-1185">Reference proteome</keyword>
<gene>
    <name evidence="2" type="primary">pan6_2</name>
    <name evidence="2" type="ORF">IWQ60_006980</name>
</gene>
<dbReference type="Gene3D" id="3.40.50.720">
    <property type="entry name" value="NAD(P)-binding Rossmann-like Domain"/>
    <property type="match status" value="1"/>
</dbReference>
<dbReference type="AlphaFoldDB" id="A0A9W8A9Y6"/>
<dbReference type="OrthoDB" id="275457at2759"/>
<evidence type="ECO:0000259" key="1">
    <source>
        <dbReference type="Pfam" id="PF01370"/>
    </source>
</evidence>
<protein>
    <submittedName>
        <fullName evidence="2">Pantoate-beta-alanine ligase</fullName>
        <ecNumber evidence="2">6.3.2.1</ecNumber>
    </submittedName>
</protein>
<dbReference type="SUPFAM" id="SSF51735">
    <property type="entry name" value="NAD(P)-binding Rossmann-fold domains"/>
    <property type="match status" value="1"/>
</dbReference>
<evidence type="ECO:0000313" key="3">
    <source>
        <dbReference type="Proteomes" id="UP001150569"/>
    </source>
</evidence>
<evidence type="ECO:0000313" key="2">
    <source>
        <dbReference type="EMBL" id="KAJ1920522.1"/>
    </source>
</evidence>
<dbReference type="PANTHER" id="PTHR12126:SF11">
    <property type="entry name" value="NADH DEHYDROGENASE [UBIQUINONE] 1 ALPHA SUBCOMPLEX SUBUNIT 9, MITOCHONDRIAL"/>
    <property type="match status" value="1"/>
</dbReference>
<dbReference type="GO" id="GO:0004592">
    <property type="term" value="F:pantoate-beta-alanine ligase activity"/>
    <property type="evidence" value="ECO:0007669"/>
    <property type="project" value="UniProtKB-EC"/>
</dbReference>
<name>A0A9W8A9Y6_9FUNG</name>
<dbReference type="EC" id="6.3.2.1" evidence="2"/>
<dbReference type="InterPro" id="IPR051207">
    <property type="entry name" value="ComplexI_NDUFA9_subunit"/>
</dbReference>
<dbReference type="Proteomes" id="UP001150569">
    <property type="component" value="Unassembled WGS sequence"/>
</dbReference>
<reference evidence="2" key="1">
    <citation type="submission" date="2022-07" db="EMBL/GenBank/DDBJ databases">
        <title>Phylogenomic reconstructions and comparative analyses of Kickxellomycotina fungi.</title>
        <authorList>
            <person name="Reynolds N.K."/>
            <person name="Stajich J.E."/>
            <person name="Barry K."/>
            <person name="Grigoriev I.V."/>
            <person name="Crous P."/>
            <person name="Smith M.E."/>
        </authorList>
    </citation>
    <scope>NUCLEOTIDE SEQUENCE</scope>
    <source>
        <strain evidence="2">RSA 861</strain>
    </source>
</reference>
<dbReference type="GO" id="GO:0044877">
    <property type="term" value="F:protein-containing complex binding"/>
    <property type="evidence" value="ECO:0007669"/>
    <property type="project" value="TreeGrafter"/>
</dbReference>
<organism evidence="2 3">
    <name type="scientific">Tieghemiomyces parasiticus</name>
    <dbReference type="NCBI Taxonomy" id="78921"/>
    <lineage>
        <taxon>Eukaryota</taxon>
        <taxon>Fungi</taxon>
        <taxon>Fungi incertae sedis</taxon>
        <taxon>Zoopagomycota</taxon>
        <taxon>Kickxellomycotina</taxon>
        <taxon>Dimargaritomycetes</taxon>
        <taxon>Dimargaritales</taxon>
        <taxon>Dimargaritaceae</taxon>
        <taxon>Tieghemiomyces</taxon>
    </lineage>
</organism>
<dbReference type="Pfam" id="PF01370">
    <property type="entry name" value="Epimerase"/>
    <property type="match status" value="1"/>
</dbReference>
<accession>A0A9W8A9Y6</accession>
<dbReference type="PANTHER" id="PTHR12126">
    <property type="entry name" value="NADH-UBIQUINONE OXIDOREDUCTASE 39 KDA SUBUNIT-RELATED"/>
    <property type="match status" value="1"/>
</dbReference>
<proteinExistence type="predicted"/>
<sequence length="355" mass="39481">MSVVRLLALGRLPALAPRQYTGCTAGRESRHFTTGHFCRMADANATPATRRAVIFGGTGFLGKYVARALIQNPDVTVRVVSSQRYPKRAPVWDEMGEQIEPFVSAEITEPDQVQRACRDADLVINLVGIMHEKPPQFTFDNIQHRGAEHVACGAKDAGARLVHVSAIGADPRAEVPYARTKGLGERAVREVLPDAVVFRPSIVFGKEDDFFNRFARLAKFLPVMPVFDGGRTRFQPVYVKDLAAGIAKAAWDDAWKGATIEAGGPRIYTYREIIELTLEESDQRRNIVSVPWSVGKMQAWLLEKLPVNLFTITTDQVKLLQHDNVVDKDAKTLRSLGVHLTPAESVLHTWMYPKP</sequence>
<dbReference type="EMBL" id="JANBPT010000441">
    <property type="protein sequence ID" value="KAJ1920522.1"/>
    <property type="molecule type" value="Genomic_DNA"/>
</dbReference>
<keyword evidence="2" id="KW-0436">Ligase</keyword>
<comment type="caution">
    <text evidence="2">The sequence shown here is derived from an EMBL/GenBank/DDBJ whole genome shotgun (WGS) entry which is preliminary data.</text>
</comment>
<feature type="domain" description="NAD-dependent epimerase/dehydratase" evidence="1">
    <location>
        <begin position="53"/>
        <end position="250"/>
    </location>
</feature>
<dbReference type="InterPro" id="IPR001509">
    <property type="entry name" value="Epimerase_deHydtase"/>
</dbReference>